<dbReference type="Proteomes" id="UP000254101">
    <property type="component" value="Unassembled WGS sequence"/>
</dbReference>
<evidence type="ECO:0000313" key="2">
    <source>
        <dbReference type="Proteomes" id="UP000254101"/>
    </source>
</evidence>
<keyword evidence="2" id="KW-1185">Reference proteome</keyword>
<dbReference type="AlphaFoldDB" id="A0A395LJB3"/>
<organism evidence="1 2">
    <name type="scientific">Alteriqipengyuania lutimaris</name>
    <dbReference type="NCBI Taxonomy" id="1538146"/>
    <lineage>
        <taxon>Bacteria</taxon>
        <taxon>Pseudomonadati</taxon>
        <taxon>Pseudomonadota</taxon>
        <taxon>Alphaproteobacteria</taxon>
        <taxon>Sphingomonadales</taxon>
        <taxon>Erythrobacteraceae</taxon>
        <taxon>Alteriqipengyuania</taxon>
    </lineage>
</organism>
<comment type="caution">
    <text evidence="1">The sequence shown here is derived from an EMBL/GenBank/DDBJ whole genome shotgun (WGS) entry which is preliminary data.</text>
</comment>
<sequence length="413" mass="45424">MAWSLRKALGLETKDASYGSRSLSLVKPDGWLPEISIASGERVTADSVVGLAAAWACVNFWAGNIAALPLTIYRRGADGVPVEDRRHPLFELLHTRPNFDQSAFDFWEFMVASLELRGNAFAFLDRRQSGILRSLTPIRPDIVTVKRLDTGALEYRWTDERGVAQRRAQEEVLHIRGALGGPLGGAAPLTVLRQTFGTALATERAAGATFENGARPSGILTKDGEPLTKEQRAVLEDRLQQRFQGAMKAGRPMLLDGGLSWSQLSMNAADAEMLESRYFSVEEVGRAFEVDPHLIGHVHGNTTLGSSISDQTLSLMKFKMRKRLKRIEGALEHQLLTASDRAAGVSIEFNVEGFLRADSAGRAEFYDKMRPFMTTNEVRRLEGLPPIEGGDTIMAQMQDVPLSRAVEGDDGRA</sequence>
<dbReference type="Pfam" id="PF04860">
    <property type="entry name" value="Phage_portal"/>
    <property type="match status" value="1"/>
</dbReference>
<accession>A0A395LJB3</accession>
<protein>
    <submittedName>
        <fullName evidence="1">Phage portal protein</fullName>
    </submittedName>
</protein>
<dbReference type="EMBL" id="QRBB01000001">
    <property type="protein sequence ID" value="RDS77012.1"/>
    <property type="molecule type" value="Genomic_DNA"/>
</dbReference>
<dbReference type="OrthoDB" id="7592047at2"/>
<reference evidence="1 2" key="1">
    <citation type="submission" date="2018-07" db="EMBL/GenBank/DDBJ databases">
        <title>Erythrobacter nanhaiensis sp. nov., a novel member of the genus Erythrobacter isolated from the South China Sea.</title>
        <authorList>
            <person name="Chen X."/>
            <person name="Liu J."/>
        </authorList>
    </citation>
    <scope>NUCLEOTIDE SEQUENCE [LARGE SCALE GENOMIC DNA]</scope>
    <source>
        <strain evidence="1 2">S-5</strain>
    </source>
</reference>
<proteinExistence type="predicted"/>
<dbReference type="InterPro" id="IPR006427">
    <property type="entry name" value="Portal_HK97"/>
</dbReference>
<dbReference type="NCBIfam" id="TIGR01537">
    <property type="entry name" value="portal_HK97"/>
    <property type="match status" value="1"/>
</dbReference>
<name>A0A395LJB3_9SPHN</name>
<evidence type="ECO:0000313" key="1">
    <source>
        <dbReference type="EMBL" id="RDS77012.1"/>
    </source>
</evidence>
<gene>
    <name evidence="1" type="ORF">DL238_04900</name>
</gene>
<dbReference type="InterPro" id="IPR006944">
    <property type="entry name" value="Phage/GTA_portal"/>
</dbReference>